<dbReference type="SUPFAM" id="SSF48208">
    <property type="entry name" value="Six-hairpin glycosidases"/>
    <property type="match status" value="1"/>
</dbReference>
<keyword evidence="4" id="KW-1185">Reference proteome</keyword>
<comment type="caution">
    <text evidence="3">The sequence shown here is derived from an EMBL/GenBank/DDBJ whole genome shotgun (WGS) entry which is preliminary data.</text>
</comment>
<feature type="domain" description="Putative glycogen debranching enzyme N-terminal" evidence="1">
    <location>
        <begin position="26"/>
        <end position="219"/>
    </location>
</feature>
<dbReference type="InterPro" id="IPR032856">
    <property type="entry name" value="GDE_N_bis"/>
</dbReference>
<reference evidence="3 4" key="1">
    <citation type="submission" date="2021-05" db="EMBL/GenBank/DDBJ databases">
        <title>A Polyphasic approach of four new species of the genus Ohtaekwangia: Ohtaekwangia histidinii sp. nov., Ohtaekwangia cretensis sp. nov., Ohtaekwangia indiensis sp. nov., Ohtaekwangia reichenbachii sp. nov. from diverse environment.</title>
        <authorList>
            <person name="Octaviana S."/>
        </authorList>
    </citation>
    <scope>NUCLEOTIDE SEQUENCE [LARGE SCALE GENOMIC DNA]</scope>
    <source>
        <strain evidence="3 4">PWU4</strain>
    </source>
</reference>
<dbReference type="Pfam" id="PF14742">
    <property type="entry name" value="GDE_N_bis"/>
    <property type="match status" value="1"/>
</dbReference>
<evidence type="ECO:0000313" key="4">
    <source>
        <dbReference type="Proteomes" id="UP001319200"/>
    </source>
</evidence>
<dbReference type="InterPro" id="IPR012341">
    <property type="entry name" value="6hp_glycosidase-like_sf"/>
</dbReference>
<dbReference type="Pfam" id="PF22422">
    <property type="entry name" value="MGH1-like_GH"/>
    <property type="match status" value="1"/>
</dbReference>
<protein>
    <submittedName>
        <fullName evidence="3">Amylo-alpha-1,6-glucosidase</fullName>
    </submittedName>
</protein>
<name>A0AAP2GLL2_9BACT</name>
<dbReference type="InterPro" id="IPR008928">
    <property type="entry name" value="6-hairpin_glycosidase_sf"/>
</dbReference>
<dbReference type="RefSeq" id="WP_254160745.1">
    <property type="nucleotide sequence ID" value="NZ_JAHESF010000003.1"/>
</dbReference>
<evidence type="ECO:0000259" key="1">
    <source>
        <dbReference type="Pfam" id="PF14742"/>
    </source>
</evidence>
<dbReference type="Gene3D" id="1.50.10.10">
    <property type="match status" value="1"/>
</dbReference>
<dbReference type="GO" id="GO:0005975">
    <property type="term" value="P:carbohydrate metabolic process"/>
    <property type="evidence" value="ECO:0007669"/>
    <property type="project" value="InterPro"/>
</dbReference>
<sequence>MNFIEVENRHYILATSSFADQRTMVLKQGDTFAIFDLHGDIHQVGASKQGIFHHGTRHLSRMELNVNGQSPLLLTANPREDNQMLMIDLTNHDMPSESEDMVLRGTVYIHRSKFLWQSACYEKIQLVNYGLISVAFNLEIICDADFADIFEIRGSVRPHKGKKLDPVISNDSMTFSYEGLDHVLRRTSVHFTPAPEVINHNTAVYEIYLLPKQELEVEIGISYSQNSEVSIPDFAHARDSMNNYMERTSRYCADILTSNEQFNEWVNRSKSDLITMSSQTPYGLYPYAGVPWYSTPFGRDGIITAMECLWAEPELARGVLNYLAHTQAQDFNDFQDAEPGKILHETRGGEMAALDEIPFRLYYGTIDATPLFISLAGAYLERTNDLTTIAKIWPNIKKALHWIDAYGDVDGDGFVEYKTKSSKGLTNQGWKDSEDAVFYEDGRLAEDPIALCEVQGYVYDAKIKAAQIARILGHDEIAARLELEAVRLKENFNRKFWSESKQTYVIALDGNKNQCNVRSSNAGHCLFSGIATPERAAIMAKNLLDETMFSGWGIRTISTAEARYNPMSYHNGSVWPHDNAMIALGFSRYNLMNETAQVMAATFDTTEHMEGRRLPELFCGFDREKGKAPTSYPVACSPQAWSVGAIFMMIQACLGMRINAANKTVTFCHPVLPPFLNDITITNLRMGDKLIILQIRRSKDGIEAALLNPDKEITVKVNKTVPEELELA</sequence>
<evidence type="ECO:0000259" key="2">
    <source>
        <dbReference type="Pfam" id="PF22422"/>
    </source>
</evidence>
<feature type="domain" description="Mannosylglycerate hydrolase MGH1-like glycoside hydrolase" evidence="2">
    <location>
        <begin position="303"/>
        <end position="609"/>
    </location>
</feature>
<evidence type="ECO:0000313" key="3">
    <source>
        <dbReference type="EMBL" id="MBT1695933.1"/>
    </source>
</evidence>
<dbReference type="InterPro" id="IPR054491">
    <property type="entry name" value="MGH1-like_GH"/>
</dbReference>
<accession>A0AAP2GLL2</accession>
<organism evidence="3 4">
    <name type="scientific">Chryseosolibacter histidini</name>
    <dbReference type="NCBI Taxonomy" id="2782349"/>
    <lineage>
        <taxon>Bacteria</taxon>
        <taxon>Pseudomonadati</taxon>
        <taxon>Bacteroidota</taxon>
        <taxon>Cytophagia</taxon>
        <taxon>Cytophagales</taxon>
        <taxon>Chryseotaleaceae</taxon>
        <taxon>Chryseosolibacter</taxon>
    </lineage>
</organism>
<dbReference type="EMBL" id="JAHESF010000003">
    <property type="protein sequence ID" value="MBT1695933.1"/>
    <property type="molecule type" value="Genomic_DNA"/>
</dbReference>
<dbReference type="Proteomes" id="UP001319200">
    <property type="component" value="Unassembled WGS sequence"/>
</dbReference>
<proteinExistence type="predicted"/>
<dbReference type="AlphaFoldDB" id="A0AAP2GLL2"/>
<gene>
    <name evidence="3" type="ORF">KK083_03535</name>
</gene>